<dbReference type="InterPro" id="IPR017853">
    <property type="entry name" value="GH"/>
</dbReference>
<dbReference type="Pfam" id="PF02922">
    <property type="entry name" value="CBM_48"/>
    <property type="match status" value="1"/>
</dbReference>
<dbReference type="InterPro" id="IPR040784">
    <property type="entry name" value="GlgX_C"/>
</dbReference>
<dbReference type="Proteomes" id="UP000194360">
    <property type="component" value="Unassembled WGS sequence"/>
</dbReference>
<dbReference type="InterPro" id="IPR044505">
    <property type="entry name" value="GlgX_Isoamylase_N_E_set"/>
</dbReference>
<feature type="region of interest" description="Disordered" evidence="4">
    <location>
        <begin position="520"/>
        <end position="546"/>
    </location>
</feature>
<evidence type="ECO:0000313" key="7">
    <source>
        <dbReference type="Proteomes" id="UP000194360"/>
    </source>
</evidence>
<feature type="compositionally biased region" description="Basic and acidic residues" evidence="4">
    <location>
        <begin position="520"/>
        <end position="536"/>
    </location>
</feature>
<dbReference type="InterPro" id="IPR006047">
    <property type="entry name" value="GH13_cat_dom"/>
</dbReference>
<dbReference type="GO" id="GO:0004135">
    <property type="term" value="F:amylo-alpha-1,6-glucosidase activity"/>
    <property type="evidence" value="ECO:0007669"/>
    <property type="project" value="InterPro"/>
</dbReference>
<comment type="similarity">
    <text evidence="1">Belongs to the glycosyl hydrolase 13 family.</text>
</comment>
<evidence type="ECO:0000256" key="1">
    <source>
        <dbReference type="ARBA" id="ARBA00008061"/>
    </source>
</evidence>
<dbReference type="CDD" id="cd02856">
    <property type="entry name" value="E_set_GDE_Isoamylase_N"/>
    <property type="match status" value="1"/>
</dbReference>
<organism evidence="6 7">
    <name type="scientific">Pseudonocardia autotrophica</name>
    <name type="common">Amycolata autotrophica</name>
    <name type="synonym">Nocardia autotrophica</name>
    <dbReference type="NCBI Taxonomy" id="2074"/>
    <lineage>
        <taxon>Bacteria</taxon>
        <taxon>Bacillati</taxon>
        <taxon>Actinomycetota</taxon>
        <taxon>Actinomycetes</taxon>
        <taxon>Pseudonocardiales</taxon>
        <taxon>Pseudonocardiaceae</taxon>
        <taxon>Pseudonocardia</taxon>
    </lineage>
</organism>
<dbReference type="Gene3D" id="2.60.40.1180">
    <property type="entry name" value="Golgi alpha-mannosidase II"/>
    <property type="match status" value="1"/>
</dbReference>
<dbReference type="EMBL" id="MIGB01000002">
    <property type="protein sequence ID" value="OSY43539.1"/>
    <property type="molecule type" value="Genomic_DNA"/>
</dbReference>
<dbReference type="GO" id="GO:0005980">
    <property type="term" value="P:glycogen catabolic process"/>
    <property type="evidence" value="ECO:0007669"/>
    <property type="project" value="InterPro"/>
</dbReference>
<reference evidence="6 7" key="1">
    <citation type="submission" date="2016-09" db="EMBL/GenBank/DDBJ databases">
        <title>Pseudonocardia autotrophica DSM535, a candidate organism with high potential of specific P450 cytochromes.</title>
        <authorList>
            <person name="Grumaz C."/>
            <person name="Vainshtein Y."/>
            <person name="Kirstahler P."/>
            <person name="Sohn K."/>
        </authorList>
    </citation>
    <scope>NUCLEOTIDE SEQUENCE [LARGE SCALE GENOMIC DNA]</scope>
    <source>
        <strain evidence="6 7">DSM 535</strain>
    </source>
</reference>
<dbReference type="InterPro" id="IPR013780">
    <property type="entry name" value="Glyco_hydro_b"/>
</dbReference>
<dbReference type="PANTHER" id="PTHR43002">
    <property type="entry name" value="GLYCOGEN DEBRANCHING ENZYME"/>
    <property type="match status" value="1"/>
</dbReference>
<accession>A0A1Y2N8P3</accession>
<evidence type="ECO:0000259" key="5">
    <source>
        <dbReference type="SMART" id="SM00642"/>
    </source>
</evidence>
<proteinExistence type="inferred from homology"/>
<dbReference type="InterPro" id="IPR014756">
    <property type="entry name" value="Ig_E-set"/>
</dbReference>
<dbReference type="CDD" id="cd11326">
    <property type="entry name" value="AmyAc_Glg_debranch"/>
    <property type="match status" value="1"/>
</dbReference>
<dbReference type="InterPro" id="IPR011837">
    <property type="entry name" value="Glycogen_debranch_GlgX"/>
</dbReference>
<comment type="caution">
    <text evidence="6">The sequence shown here is derived from an EMBL/GenBank/DDBJ whole genome shotgun (WGS) entry which is preliminary data.</text>
</comment>
<keyword evidence="7" id="KW-1185">Reference proteome</keyword>
<keyword evidence="3 6" id="KW-0326">Glycosidase</keyword>
<dbReference type="Gene3D" id="3.20.20.80">
    <property type="entry name" value="Glycosidases"/>
    <property type="match status" value="1"/>
</dbReference>
<dbReference type="EC" id="3.2.1.-" evidence="6"/>
<dbReference type="SMART" id="SM00642">
    <property type="entry name" value="Aamy"/>
    <property type="match status" value="1"/>
</dbReference>
<dbReference type="InterPro" id="IPR004193">
    <property type="entry name" value="Glyco_hydro_13_N"/>
</dbReference>
<evidence type="ECO:0000256" key="4">
    <source>
        <dbReference type="SAM" id="MobiDB-lite"/>
    </source>
</evidence>
<dbReference type="InterPro" id="IPR013783">
    <property type="entry name" value="Ig-like_fold"/>
</dbReference>
<dbReference type="Gene3D" id="2.60.40.10">
    <property type="entry name" value="Immunoglobulins"/>
    <property type="match status" value="1"/>
</dbReference>
<evidence type="ECO:0000256" key="2">
    <source>
        <dbReference type="ARBA" id="ARBA00022801"/>
    </source>
</evidence>
<keyword evidence="2 6" id="KW-0378">Hydrolase</keyword>
<evidence type="ECO:0000256" key="3">
    <source>
        <dbReference type="ARBA" id="ARBA00023295"/>
    </source>
</evidence>
<sequence length="730" mass="78486">MLVPLPLLSGSMLVPLPLLSGSMLVPLPLLEGSISVTPGVGAVPEVLTHLSWPTVPVFPLGAHPDDHGTRFAVASTSAEMMEVCLIDGPDGAAGEGGPLTERRIELREHTFGVWHGHVPGVRPGQRYGFRAHGRYQPFAGLRSNPNKILVDPYARRITGTVTDVVAARGWHGDPMTGGPSTIDSLGSVPLSVVESTTEGRRPPRPDVPWSDTVISEIHVKGWTRLHPEVPQAHRGTYLGLAHPAVIAHLQRAGITAVELLPVQANAPEPSLLERGAVNYWGYATLGFLAPHAGYAADPGNECAEFAYLVDALHAAGIEVILDIVPNHTCEGGVGGTTLSYRGLDAPAYYSLGGSGHDADITGTGNTLDAGSPTVIRLVCDAMRHWVHAYGVDGFRIDLASVLGRPRSGPFSPDSALLTAIAQDPTLSACKLIAEPWDATGEGYRVGGFGVAWSEWNGRYRDAVRDFWRGHGGGVAELASRLTGSSDIYRDSGRRPWASVNFVTAHDGFTLRDLVSYERKHNEGNGENNRDGTDDNRSQNLGVEGETDDAGIRAARLSTARALMATLLLSIGTPMITGGDERWRTQGGNNNAYCRDDDTSWVDWTSTDETAAMEAFTAKVTALRRESPVLHRDQFYVDGEVLWWDPSGRPMEPHDWHDGGRRTLVVLLADYWLLLLHAGDEPVDCLLPTEHGFDPVLDSTTDDGEPADPSPVGAGATIVLPPRSVRLLRSH</sequence>
<name>A0A1Y2N8P3_PSEAH</name>
<dbReference type="Pfam" id="PF18390">
    <property type="entry name" value="GlgX_C"/>
    <property type="match status" value="1"/>
</dbReference>
<feature type="region of interest" description="Disordered" evidence="4">
    <location>
        <begin position="695"/>
        <end position="715"/>
    </location>
</feature>
<dbReference type="SUPFAM" id="SSF51011">
    <property type="entry name" value="Glycosyl hydrolase domain"/>
    <property type="match status" value="1"/>
</dbReference>
<protein>
    <submittedName>
        <fullName evidence="6">Glycogen debranching enzyme</fullName>
        <ecNumber evidence="6">3.2.1.-</ecNumber>
    </submittedName>
</protein>
<dbReference type="STRING" id="2074.BG845_00482"/>
<dbReference type="SUPFAM" id="SSF51445">
    <property type="entry name" value="(Trans)glycosidases"/>
    <property type="match status" value="1"/>
</dbReference>
<evidence type="ECO:0000313" key="6">
    <source>
        <dbReference type="EMBL" id="OSY43539.1"/>
    </source>
</evidence>
<dbReference type="NCBIfam" id="TIGR02100">
    <property type="entry name" value="glgX_debranch"/>
    <property type="match status" value="1"/>
</dbReference>
<gene>
    <name evidence="6" type="primary">glgX_1</name>
    <name evidence="6" type="ORF">BG845_00482</name>
</gene>
<dbReference type="AlphaFoldDB" id="A0A1Y2N8P3"/>
<feature type="domain" description="Glycosyl hydrolase family 13 catalytic" evidence="5">
    <location>
        <begin position="216"/>
        <end position="623"/>
    </location>
</feature>
<dbReference type="SUPFAM" id="SSF81296">
    <property type="entry name" value="E set domains"/>
    <property type="match status" value="1"/>
</dbReference>